<accession>A0A2S9IW19</accession>
<name>A0A2S9IW19_9HYPH</name>
<dbReference type="Proteomes" id="UP000239434">
    <property type="component" value="Unassembled WGS sequence"/>
</dbReference>
<dbReference type="AlphaFoldDB" id="A0A2S9IW19"/>
<gene>
    <name evidence="1" type="ORF">C5748_04840</name>
</gene>
<evidence type="ECO:0000313" key="2">
    <source>
        <dbReference type="Proteomes" id="UP000239434"/>
    </source>
</evidence>
<evidence type="ECO:0000313" key="1">
    <source>
        <dbReference type="EMBL" id="PRD44726.1"/>
    </source>
</evidence>
<reference evidence="1 2" key="1">
    <citation type="submission" date="2018-02" db="EMBL/GenBank/DDBJ databases">
        <title>The draft genome of Phyllobacterium sp. 1N-3.</title>
        <authorList>
            <person name="Liu L."/>
            <person name="Li L."/>
            <person name="Zhang X."/>
            <person name="Wang T."/>
            <person name="Liang L."/>
        </authorList>
    </citation>
    <scope>NUCLEOTIDE SEQUENCE [LARGE SCALE GENOMIC DNA]</scope>
    <source>
        <strain evidence="1 2">1N-3</strain>
    </source>
</reference>
<dbReference type="EMBL" id="PVBR01000003">
    <property type="protein sequence ID" value="PRD44726.1"/>
    <property type="molecule type" value="Genomic_DNA"/>
</dbReference>
<evidence type="ECO:0008006" key="3">
    <source>
        <dbReference type="Google" id="ProtNLM"/>
    </source>
</evidence>
<sequence length="191" mass="21388">MAIVSIWEEEMSNVRGVNRQFRSRSFVYGRFFAFLVSAGAIASAAFAETGGRPALATTNFDFRDTSGEVRDQTAEHEARLEAFNVTLRNGLSENPKFDLVALTCQTDQCTAKDPGLDVLSARAKTAGARFFLFGEIHKMSTLVGWVKFAVLDLNENKPVCDRFMTYRGDTDEAWQHAAKFTVRDIEKHCFP</sequence>
<dbReference type="InterPro" id="IPR021698">
    <property type="entry name" value="DUF3280"/>
</dbReference>
<organism evidence="1 2">
    <name type="scientific">Phyllobacterium phragmitis</name>
    <dbReference type="NCBI Taxonomy" id="2670329"/>
    <lineage>
        <taxon>Bacteria</taxon>
        <taxon>Pseudomonadati</taxon>
        <taxon>Pseudomonadota</taxon>
        <taxon>Alphaproteobacteria</taxon>
        <taxon>Hyphomicrobiales</taxon>
        <taxon>Phyllobacteriaceae</taxon>
        <taxon>Phyllobacterium</taxon>
    </lineage>
</organism>
<keyword evidence="2" id="KW-1185">Reference proteome</keyword>
<dbReference type="Pfam" id="PF11684">
    <property type="entry name" value="DUF3280"/>
    <property type="match status" value="1"/>
</dbReference>
<proteinExistence type="predicted"/>
<comment type="caution">
    <text evidence="1">The sequence shown here is derived from an EMBL/GenBank/DDBJ whole genome shotgun (WGS) entry which is preliminary data.</text>
</comment>
<protein>
    <recommendedName>
        <fullName evidence="3">DUF2380 domain-containing protein</fullName>
    </recommendedName>
</protein>